<reference evidence="3" key="1">
    <citation type="submission" date="2019-05" db="EMBL/GenBank/DDBJ databases">
        <title>Annotation for the trematode Paragonimus heterotremus.</title>
        <authorList>
            <person name="Choi Y.-J."/>
        </authorList>
    </citation>
    <scope>NUCLEOTIDE SEQUENCE</scope>
    <source>
        <strain evidence="3">LC</strain>
    </source>
</reference>
<evidence type="ECO:0000256" key="1">
    <source>
        <dbReference type="RuleBase" id="RU000383"/>
    </source>
</evidence>
<protein>
    <submittedName>
        <fullName evidence="3">Cyclin y</fullName>
    </submittedName>
</protein>
<organism evidence="3 4">
    <name type="scientific">Paragonimus heterotremus</name>
    <dbReference type="NCBI Taxonomy" id="100268"/>
    <lineage>
        <taxon>Eukaryota</taxon>
        <taxon>Metazoa</taxon>
        <taxon>Spiralia</taxon>
        <taxon>Lophotrochozoa</taxon>
        <taxon>Platyhelminthes</taxon>
        <taxon>Trematoda</taxon>
        <taxon>Digenea</taxon>
        <taxon>Plagiorchiida</taxon>
        <taxon>Troglotremata</taxon>
        <taxon>Troglotrematidae</taxon>
        <taxon>Paragonimus</taxon>
    </lineage>
</organism>
<dbReference type="Gene3D" id="1.10.472.10">
    <property type="entry name" value="Cyclin-like"/>
    <property type="match status" value="1"/>
</dbReference>
<dbReference type="SUPFAM" id="SSF47954">
    <property type="entry name" value="Cyclin-like"/>
    <property type="match status" value="1"/>
</dbReference>
<dbReference type="Proteomes" id="UP000748531">
    <property type="component" value="Unassembled WGS sequence"/>
</dbReference>
<gene>
    <name evidence="3" type="ORF">PHET_07358</name>
</gene>
<sequence>MGNQIACCRRKWLHLDDSDSNLADDVLTHTNFGFQNNGGVSHIESWWSLGGSRLLDDDKFDCHSNNLVSLPSVTLRVTQHISEREPTGNLQLLSGLFLDVEFDPSLNASHHALFLADIRNKQSDYCSPPRTSSSIEQAVQLPEGFDHFPLASPLTKPDSNLKHSVRRWSSCSTIFIGDGCLISPHQEATLWSVAVAIELLIQSKRNSELCTLVCSGPLTTLNGTSGASLNALQIYNDVYSLFDERKFSIVRHSTENNPGTSLIPKIDFSNNPEASDAHRFLRGLFSTALLGPQCAIVALIFLERLINAAEVGLLSWSWRRQMLACVLLASKVLDDQAVWNTDYCQILKDVSVDDLNALERHTLSLLQFNIDVPVAVYARYYFDLLSAGEARGVANRPAERRRLTPELARDLRILTPRSESHADADAELNTRLLFDLPCTEGRFTSETQRHNRDRKNRRSNVHNIRTHKAFVSSPLHHLHKQNVVDGVFENRPLTNSVCDSSNLATLPSNEVDEGPLVLDEETDFINGLTVSSFVSVNDNVPYDDCFDNIVLHSCASRKSHLHSPVHINRPFSHTPCAHLIGSTGDLDPLTPVCQAYNKLDTLTPHSNFVPTTSTGFIRSLMGGEVAYSLLRDAGIY</sequence>
<evidence type="ECO:0000259" key="2">
    <source>
        <dbReference type="SMART" id="SM00385"/>
    </source>
</evidence>
<comment type="similarity">
    <text evidence="1">Belongs to the cyclin family.</text>
</comment>
<dbReference type="EMBL" id="LUCH01017288">
    <property type="protein sequence ID" value="KAF5395130.1"/>
    <property type="molecule type" value="Genomic_DNA"/>
</dbReference>
<dbReference type="PANTHER" id="PTHR14248">
    <property type="entry name" value="CYCLIN Y, ISOFORM A"/>
    <property type="match status" value="1"/>
</dbReference>
<keyword evidence="4" id="KW-1185">Reference proteome</keyword>
<feature type="domain" description="Cyclin-like" evidence="2">
    <location>
        <begin position="279"/>
        <end position="364"/>
    </location>
</feature>
<comment type="caution">
    <text evidence="3">The sequence shown here is derived from an EMBL/GenBank/DDBJ whole genome shotgun (WGS) entry which is preliminary data.</text>
</comment>
<dbReference type="InterPro" id="IPR013763">
    <property type="entry name" value="Cyclin-like_dom"/>
</dbReference>
<dbReference type="InterPro" id="IPR006671">
    <property type="entry name" value="Cyclin_N"/>
</dbReference>
<dbReference type="SMART" id="SM00385">
    <property type="entry name" value="CYCLIN"/>
    <property type="match status" value="1"/>
</dbReference>
<dbReference type="InterPro" id="IPR036915">
    <property type="entry name" value="Cyclin-like_sf"/>
</dbReference>
<evidence type="ECO:0000313" key="3">
    <source>
        <dbReference type="EMBL" id="KAF5395130.1"/>
    </source>
</evidence>
<accession>A0A8J4SJ25</accession>
<proteinExistence type="inferred from homology"/>
<keyword evidence="1" id="KW-0195">Cyclin</keyword>
<dbReference type="OrthoDB" id="10250320at2759"/>
<dbReference type="AlphaFoldDB" id="A0A8J4SJ25"/>
<name>A0A8J4SJ25_9TREM</name>
<dbReference type="Pfam" id="PF00134">
    <property type="entry name" value="Cyclin_N"/>
    <property type="match status" value="1"/>
</dbReference>
<dbReference type="CDD" id="cd20540">
    <property type="entry name" value="CYCLIN_CCNY_like"/>
    <property type="match status" value="1"/>
</dbReference>
<evidence type="ECO:0000313" key="4">
    <source>
        <dbReference type="Proteomes" id="UP000748531"/>
    </source>
</evidence>